<protein>
    <submittedName>
        <fullName evidence="3">DUF4749 domain-containing protein</fullName>
    </submittedName>
</protein>
<gene>
    <name evidence="3" type="primary">X975_04856</name>
    <name evidence="3" type="ORF">CDAR_511152</name>
</gene>
<name>A0AAV4S2G3_9ARAC</name>
<reference evidence="3 4" key="1">
    <citation type="submission" date="2021-06" db="EMBL/GenBank/DDBJ databases">
        <title>Caerostris darwini draft genome.</title>
        <authorList>
            <person name="Kono N."/>
            <person name="Arakawa K."/>
        </authorList>
    </citation>
    <scope>NUCLEOTIDE SEQUENCE [LARGE SCALE GENOMIC DNA]</scope>
</reference>
<feature type="compositionally biased region" description="Low complexity" evidence="1">
    <location>
        <begin position="43"/>
        <end position="55"/>
    </location>
</feature>
<feature type="compositionally biased region" description="Basic and acidic residues" evidence="1">
    <location>
        <begin position="221"/>
        <end position="233"/>
    </location>
</feature>
<sequence>MARPFAGFNPRPSPWGYNWTTENISSNTFQNSTSGKENGARDSPVSTTSTSSPEPQMMASQYANMPAALLTSLKRDKKPFTYTPGGVNLSEVLNARLQKRMERKKKYSEERMATAMSDNDGLPTFSPPKQVIVMPTYNSPLDMYSMENALEALECQAELVAADKGLSGPSRSATLPRNHTFKFDDKDFDAGRGVAQSKAFKVLQIITDTEEDPSAKGKSNQHQDEMRFTGIRDSKAIPSRFFQTLQKITGTEDDEEEENNPRNVARVEAPKPNVYEKPQTRPGFLTQHSGAAHSPPQKPFAQNHAPQFQPMSNHQVVPSQEASFLKRPAAFMPMKTGMDPLSRVKPVHPTFLANGPRKISNQGGTDF</sequence>
<keyword evidence="4" id="KW-1185">Reference proteome</keyword>
<accession>A0AAV4S2G3</accession>
<organism evidence="3 4">
    <name type="scientific">Caerostris darwini</name>
    <dbReference type="NCBI Taxonomy" id="1538125"/>
    <lineage>
        <taxon>Eukaryota</taxon>
        <taxon>Metazoa</taxon>
        <taxon>Ecdysozoa</taxon>
        <taxon>Arthropoda</taxon>
        <taxon>Chelicerata</taxon>
        <taxon>Arachnida</taxon>
        <taxon>Araneae</taxon>
        <taxon>Araneomorphae</taxon>
        <taxon>Entelegynae</taxon>
        <taxon>Araneoidea</taxon>
        <taxon>Araneidae</taxon>
        <taxon>Caerostris</taxon>
    </lineage>
</organism>
<dbReference type="AlphaFoldDB" id="A0AAV4S2G3"/>
<dbReference type="EMBL" id="BPLQ01007158">
    <property type="protein sequence ID" value="GIY28260.1"/>
    <property type="molecule type" value="Genomic_DNA"/>
</dbReference>
<evidence type="ECO:0000313" key="3">
    <source>
        <dbReference type="EMBL" id="GIY28260.1"/>
    </source>
</evidence>
<dbReference type="Proteomes" id="UP001054837">
    <property type="component" value="Unassembled WGS sequence"/>
</dbReference>
<evidence type="ECO:0000256" key="1">
    <source>
        <dbReference type="SAM" id="MobiDB-lite"/>
    </source>
</evidence>
<feature type="region of interest" description="Disordered" evidence="1">
    <location>
        <begin position="249"/>
        <end position="306"/>
    </location>
</feature>
<feature type="region of interest" description="Disordered" evidence="1">
    <location>
        <begin position="210"/>
        <end position="233"/>
    </location>
</feature>
<proteinExistence type="predicted"/>
<dbReference type="Pfam" id="PF15936">
    <property type="entry name" value="DUF4749"/>
    <property type="match status" value="1"/>
</dbReference>
<feature type="compositionally biased region" description="Polar residues" evidence="1">
    <location>
        <begin position="18"/>
        <end position="36"/>
    </location>
</feature>
<feature type="region of interest" description="Disordered" evidence="1">
    <location>
        <begin position="336"/>
        <end position="367"/>
    </location>
</feature>
<feature type="domain" description="PDZ and LIM" evidence="2">
    <location>
        <begin position="133"/>
        <end position="213"/>
    </location>
</feature>
<comment type="caution">
    <text evidence="3">The sequence shown here is derived from an EMBL/GenBank/DDBJ whole genome shotgun (WGS) entry which is preliminary data.</text>
</comment>
<feature type="region of interest" description="Disordered" evidence="1">
    <location>
        <begin position="1"/>
        <end position="60"/>
    </location>
</feature>
<evidence type="ECO:0000259" key="2">
    <source>
        <dbReference type="Pfam" id="PF15936"/>
    </source>
</evidence>
<dbReference type="InterPro" id="IPR031847">
    <property type="entry name" value="PDLI1-4/Zasp-like_mid"/>
</dbReference>
<evidence type="ECO:0000313" key="4">
    <source>
        <dbReference type="Proteomes" id="UP001054837"/>
    </source>
</evidence>